<proteinExistence type="predicted"/>
<reference evidence="2 3" key="2">
    <citation type="submission" date="2023-11" db="EMBL/GenBank/DDBJ databases">
        <authorList>
            <person name="Lara A.C."/>
            <person name="Chronakova A."/>
        </authorList>
    </citation>
    <scope>NUCLEOTIDE SEQUENCE [LARGE SCALE GENOMIC DNA]</scope>
    <source>
        <strain evidence="2 3">BCCO 10_0856</strain>
    </source>
</reference>
<organism evidence="2 3">
    <name type="scientific">Lentzea miocenica</name>
    <dbReference type="NCBI Taxonomy" id="3095431"/>
    <lineage>
        <taxon>Bacteria</taxon>
        <taxon>Bacillati</taxon>
        <taxon>Actinomycetota</taxon>
        <taxon>Actinomycetes</taxon>
        <taxon>Pseudonocardiales</taxon>
        <taxon>Pseudonocardiaceae</taxon>
        <taxon>Lentzea</taxon>
    </lineage>
</organism>
<dbReference type="PROSITE" id="PS00134">
    <property type="entry name" value="TRYPSIN_HIS"/>
    <property type="match status" value="1"/>
</dbReference>
<evidence type="ECO:0000256" key="1">
    <source>
        <dbReference type="SAM" id="SignalP"/>
    </source>
</evidence>
<dbReference type="SUPFAM" id="SSF50494">
    <property type="entry name" value="Trypsin-like serine proteases"/>
    <property type="match status" value="1"/>
</dbReference>
<keyword evidence="1" id="KW-0732">Signal</keyword>
<reference evidence="2 3" key="1">
    <citation type="submission" date="2023-11" db="EMBL/GenBank/DDBJ databases">
        <title>Lentzea sokolovensis, sp. nov., Lentzea kristufkii, sp. nov., and Lentzea miocenensis, sp. nov., rare actinobacteria from Sokolov Coal Basin, Miocene lacustrine sediment, Czech Republic.</title>
        <authorList>
            <person name="Lara A."/>
            <person name="Kotroba L."/>
            <person name="Nouioui I."/>
            <person name="Neumann-Schaal M."/>
            <person name="Mast Y."/>
            <person name="Chronakova A."/>
        </authorList>
    </citation>
    <scope>NUCLEOTIDE SEQUENCE [LARGE SCALE GENOMIC DNA]</scope>
    <source>
        <strain evidence="2 3">BCCO 10_0856</strain>
    </source>
</reference>
<gene>
    <name evidence="2" type="ORF">SK803_31650</name>
</gene>
<dbReference type="InterPro" id="IPR018114">
    <property type="entry name" value="TRYPSIN_HIS"/>
</dbReference>
<comment type="caution">
    <text evidence="2">The sequence shown here is derived from an EMBL/GenBank/DDBJ whole genome shotgun (WGS) entry which is preliminary data.</text>
</comment>
<evidence type="ECO:0008006" key="4">
    <source>
        <dbReference type="Google" id="ProtNLM"/>
    </source>
</evidence>
<feature type="signal peptide" evidence="1">
    <location>
        <begin position="1"/>
        <end position="27"/>
    </location>
</feature>
<feature type="chain" id="PRO_5047023124" description="Streptogrisin C" evidence="1">
    <location>
        <begin position="28"/>
        <end position="409"/>
    </location>
</feature>
<dbReference type="Gene3D" id="2.40.10.10">
    <property type="entry name" value="Trypsin-like serine proteases"/>
    <property type="match status" value="2"/>
</dbReference>
<keyword evidence="3" id="KW-1185">Reference proteome</keyword>
<sequence length="409" mass="41683">MKMVKLSALAAVTATAALLASTTPSLAQGQSSPSAITPEVKALMTTQDKLHKIADRFERGNGFGGLFVDAGSKTLNVYWKGKAPAKVTAAAAVAKAQGLTVKVHSARYSQAELKAEASRIVKTNPAIQSIAAKYDGSGLAVKQAASGFSAKSAVPSSVAVEVETGAVELAASRLVDSSPYKGGAYIVNRRDGVAQGSCSSGYTVIDNATGADRLLTAAHCGALGTSYTNGAGEPIGQITSRSVASDSEIISLVGTGTGQARVWIGDSIQTESNQYGLDVIGSSATIAGDWLCDSGAYSGTICDIRAINVGLTVCLTNFGCVNNSVEALHQGGYSAGGNGDSGGPIFSVQQPGDRLVARGTLTAISVAAADLRQCSGVPAGNGRQCSQRIIFPDVTAQMADHNFRIKTIS</sequence>
<dbReference type="PROSITE" id="PS00135">
    <property type="entry name" value="TRYPSIN_SER"/>
    <property type="match status" value="1"/>
</dbReference>
<dbReference type="InterPro" id="IPR043504">
    <property type="entry name" value="Peptidase_S1_PA_chymotrypsin"/>
</dbReference>
<name>A0ABU4T9R1_9PSEU</name>
<evidence type="ECO:0000313" key="3">
    <source>
        <dbReference type="Proteomes" id="UP001285521"/>
    </source>
</evidence>
<dbReference type="Proteomes" id="UP001285521">
    <property type="component" value="Unassembled WGS sequence"/>
</dbReference>
<accession>A0ABU4T9R1</accession>
<dbReference type="EMBL" id="JAXAVW010000029">
    <property type="protein sequence ID" value="MDX8034794.1"/>
    <property type="molecule type" value="Genomic_DNA"/>
</dbReference>
<dbReference type="InterPro" id="IPR033116">
    <property type="entry name" value="TRYPSIN_SER"/>
</dbReference>
<protein>
    <recommendedName>
        <fullName evidence="4">Streptogrisin C</fullName>
    </recommendedName>
</protein>
<dbReference type="InterPro" id="IPR009003">
    <property type="entry name" value="Peptidase_S1_PA"/>
</dbReference>
<evidence type="ECO:0000313" key="2">
    <source>
        <dbReference type="EMBL" id="MDX8034794.1"/>
    </source>
</evidence>
<dbReference type="RefSeq" id="WP_319969805.1">
    <property type="nucleotide sequence ID" value="NZ_JAXAVW010000029.1"/>
</dbReference>